<feature type="region of interest" description="Disordered" evidence="11">
    <location>
        <begin position="1177"/>
        <end position="1246"/>
    </location>
</feature>
<dbReference type="PROSITE" id="PS00860">
    <property type="entry name" value="GTP_CYCLOHYDROL_1_2"/>
    <property type="match status" value="1"/>
</dbReference>
<comment type="pathway">
    <text evidence="2">Cofactor biosynthesis; 7,8-dihydroneopterin triphosphate biosynthesis; 7,8-dihydroneopterin triphosphate from GTP: step 1/1.</text>
</comment>
<dbReference type="PROSITE" id="PS00859">
    <property type="entry name" value="GTP_CYCLOHYDROL_1_1"/>
    <property type="match status" value="1"/>
</dbReference>
<dbReference type="InterPro" id="IPR043134">
    <property type="entry name" value="GTP-CH-I_N"/>
</dbReference>
<dbReference type="PANTHER" id="PTHR11109:SF7">
    <property type="entry name" value="GTP CYCLOHYDROLASE 1"/>
    <property type="match status" value="1"/>
</dbReference>
<keyword evidence="8" id="KW-0289">Folate biosynthesis</keyword>
<evidence type="ECO:0000259" key="12">
    <source>
        <dbReference type="Pfam" id="PF01227"/>
    </source>
</evidence>
<evidence type="ECO:0000256" key="5">
    <source>
        <dbReference type="ARBA" id="ARBA00017272"/>
    </source>
</evidence>
<evidence type="ECO:0000256" key="10">
    <source>
        <dbReference type="ARBA" id="ARBA00030854"/>
    </source>
</evidence>
<dbReference type="NCBIfam" id="TIGR00063">
    <property type="entry name" value="folE"/>
    <property type="match status" value="1"/>
</dbReference>
<evidence type="ECO:0000256" key="6">
    <source>
        <dbReference type="ARBA" id="ARBA00022741"/>
    </source>
</evidence>
<dbReference type="Pfam" id="PF01227">
    <property type="entry name" value="GTP_cyclohydroI"/>
    <property type="match status" value="1"/>
</dbReference>
<comment type="catalytic activity">
    <reaction evidence="1">
        <text>GTP + H2O = 7,8-dihydroneopterin 3'-triphosphate + formate + H(+)</text>
        <dbReference type="Rhea" id="RHEA:17473"/>
        <dbReference type="ChEBI" id="CHEBI:15377"/>
        <dbReference type="ChEBI" id="CHEBI:15378"/>
        <dbReference type="ChEBI" id="CHEBI:15740"/>
        <dbReference type="ChEBI" id="CHEBI:37565"/>
        <dbReference type="ChEBI" id="CHEBI:58462"/>
        <dbReference type="EC" id="3.5.4.16"/>
    </reaction>
</comment>
<feature type="region of interest" description="Disordered" evidence="11">
    <location>
        <begin position="383"/>
        <end position="402"/>
    </location>
</feature>
<feature type="region of interest" description="Disordered" evidence="11">
    <location>
        <begin position="490"/>
        <end position="527"/>
    </location>
</feature>
<keyword evidence="9" id="KW-0342">GTP-binding</keyword>
<dbReference type="HAMAP" id="MF_00223">
    <property type="entry name" value="FolE"/>
    <property type="match status" value="1"/>
</dbReference>
<feature type="compositionally biased region" description="Polar residues" evidence="11">
    <location>
        <begin position="1"/>
        <end position="20"/>
    </location>
</feature>
<feature type="compositionally biased region" description="Basic and acidic residues" evidence="11">
    <location>
        <begin position="26"/>
        <end position="38"/>
    </location>
</feature>
<evidence type="ECO:0000256" key="7">
    <source>
        <dbReference type="ARBA" id="ARBA00022801"/>
    </source>
</evidence>
<dbReference type="SUPFAM" id="SSF55620">
    <property type="entry name" value="Tetrahydrobiopterin biosynthesis enzymes-like"/>
    <property type="match status" value="1"/>
</dbReference>
<reference evidence="13 14" key="1">
    <citation type="submission" date="2016-10" db="EMBL/GenBank/DDBJ databases">
        <authorList>
            <person name="Varghese N."/>
        </authorList>
    </citation>
    <scope>NUCLEOTIDE SEQUENCE [LARGE SCALE GENOMIC DNA]</scope>
</reference>
<dbReference type="Gene3D" id="1.10.286.10">
    <property type="match status" value="1"/>
</dbReference>
<feature type="compositionally biased region" description="Polar residues" evidence="11">
    <location>
        <begin position="65"/>
        <end position="76"/>
    </location>
</feature>
<dbReference type="Gene3D" id="3.30.1130.10">
    <property type="match status" value="1"/>
</dbReference>
<evidence type="ECO:0000256" key="11">
    <source>
        <dbReference type="SAM" id="MobiDB-lite"/>
    </source>
</evidence>
<keyword evidence="6" id="KW-0547">Nucleotide-binding</keyword>
<feature type="compositionally biased region" description="Polar residues" evidence="11">
    <location>
        <begin position="391"/>
        <end position="402"/>
    </location>
</feature>
<dbReference type="InterPro" id="IPR001474">
    <property type="entry name" value="GTP_CycHdrlase_I"/>
</dbReference>
<organism evidence="13 14">
    <name type="scientific">Zymoseptoria tritici ST99CH_1A5</name>
    <dbReference type="NCBI Taxonomy" id="1276529"/>
    <lineage>
        <taxon>Eukaryota</taxon>
        <taxon>Fungi</taxon>
        <taxon>Dikarya</taxon>
        <taxon>Ascomycota</taxon>
        <taxon>Pezizomycotina</taxon>
        <taxon>Dothideomycetes</taxon>
        <taxon>Dothideomycetidae</taxon>
        <taxon>Mycosphaerellales</taxon>
        <taxon>Mycosphaerellaceae</taxon>
        <taxon>Zymoseptoria</taxon>
    </lineage>
</organism>
<dbReference type="InterPro" id="IPR018234">
    <property type="entry name" value="GTP_CycHdrlase_I_CS"/>
</dbReference>
<feature type="region of interest" description="Disordered" evidence="11">
    <location>
        <begin position="327"/>
        <end position="374"/>
    </location>
</feature>
<dbReference type="EC" id="3.5.4.16" evidence="4"/>
<comment type="similarity">
    <text evidence="3">Belongs to the GTP cyclohydrolase I family.</text>
</comment>
<evidence type="ECO:0000256" key="8">
    <source>
        <dbReference type="ARBA" id="ARBA00022909"/>
    </source>
</evidence>
<dbReference type="Proteomes" id="UP000215453">
    <property type="component" value="Chromosome 8"/>
</dbReference>
<feature type="domain" description="GTP cyclohydrolase I" evidence="12">
    <location>
        <begin position="164"/>
        <end position="296"/>
    </location>
</feature>
<gene>
    <name evidence="13" type="ORF">ZT1A5_G8589</name>
</gene>
<dbReference type="GO" id="GO:0005525">
    <property type="term" value="F:GTP binding"/>
    <property type="evidence" value="ECO:0007669"/>
    <property type="project" value="UniProtKB-KW"/>
</dbReference>
<name>A0A1Y6LS17_ZYMTR</name>
<evidence type="ECO:0000256" key="3">
    <source>
        <dbReference type="ARBA" id="ARBA00008085"/>
    </source>
</evidence>
<feature type="region of interest" description="Disordered" evidence="11">
    <location>
        <begin position="572"/>
        <end position="592"/>
    </location>
</feature>
<proteinExistence type="inferred from homology"/>
<sequence length="1246" mass="137789">MEDHTNGVNTSKHTSPQLVNGHSPLRPKDEKDHKERNDAIASIKSSMGPRKLPVDLELPIPLRSVPSTNGSATQRTQSKDEPKQYIEVEDEDIEDLENIVAARSVQDEVPLSPDQAPGTMSPFITSAPAVDFDGLSWPSTGTLARLHEKENPAEAEARLQKLSGAVRTILECIGEDPDREGLHGTPERYAKAMMFFTKGYEENLRDIVNGAVFHEDHDELVIVKDIEVYSLCEHHLVPFTGKMHIGYIPSQRVIGLSKLARIAEMFSRRLQVQERLTKQVALALSEVLKPQGVAVYYFGLSIILTTLYCFTHYEKFDGGFHRPQNRFKKEARKKKERGVSSSSVAKGLGLQIPDDEPAKIETDVPPPPTSAPIPATKPLAPVANPLPPASIPTTATGSNKAQKATTFPKLKYSTLTPTKLRFVQCMDTMDEATDGNPPTSPSQTTLDQDTACSNEITKHISTCSEPTTTRFMDSQDEVEVEAEAKKTEVAGDALRSPSGRPISPERAPLGNLHKRRASRSPEKFNTGRFEPLALTTTAPPAPDFGRPAKRGRTENRVEIIYDTYGKPTLRKVPAEQPRMHYESSDTPLPRPKATDYGIYAAPKQTPQRRPRAPPPKQPFNLIDAIAMDAGLSVIFTSYLNLPSLISLYAISKRFYYEFNLRATAFILASMRTWAPNADKIFPWRCYHHLCIKDPTHRQKAVPSTFDPSLTGDISRDVPSIRWLQMVTWRHGVVRDMIITLASQALRVPKGTADAIQRMWFIMDLPLNAHRLATMRNAEYISNDTILHAAEFFIKVDMAFTDPESAPIVAPIPGAAPIRPNRVGGNLIGCKLREVLLAERTMTCLWRVLKGWSWDTEDPARPMRKIDIFKLYMRHRFRFPIHLPPNAKDLRRFPIMGEHYDDILKVGVERVYQDGETDFVKYSRQPAPLIRPDQLVIGESVRRELNLQDRLLEMVLSGFATEGGKPRPVFTYEELCRIIKRPWEVESMVKDKRAREIKKIYMRKKMQSERAQAVAAANALRTAQAAPATGTAAPGKLDQLAAYKVPAQIMQSRAMSGPVQSVPPAMSSSLLSQQAVADATDDLQAGWPGQVPSIATLLTSAKNAVQSAHSTTIPGAYQNNLPAKASASTQTTKAAPTQPPQLAVETGLQALPAMQPALVVQSRSPDVIDSGVISSYATSTTDEPRAAQSVDVTIGDTGNGQKGKGKQRATEEEIQAQQASNKNGDDERDNDAMEVEFTGKANGKAAE</sequence>
<evidence type="ECO:0000313" key="13">
    <source>
        <dbReference type="EMBL" id="SMY27145.1"/>
    </source>
</evidence>
<dbReference type="InterPro" id="IPR020602">
    <property type="entry name" value="GTP_CycHdrlase_I_dom"/>
</dbReference>
<dbReference type="NCBIfam" id="NF006825">
    <property type="entry name" value="PRK09347.1-2"/>
    <property type="match status" value="1"/>
</dbReference>
<accession>A0A1Y6LS17</accession>
<dbReference type="GO" id="GO:0008270">
    <property type="term" value="F:zinc ion binding"/>
    <property type="evidence" value="ECO:0007669"/>
    <property type="project" value="TreeGrafter"/>
</dbReference>
<dbReference type="UniPathway" id="UPA00848">
    <property type="reaction ID" value="UER00151"/>
</dbReference>
<evidence type="ECO:0000313" key="14">
    <source>
        <dbReference type="Proteomes" id="UP000215453"/>
    </source>
</evidence>
<keyword evidence="7" id="KW-0378">Hydrolase</keyword>
<dbReference type="NCBIfam" id="NF006826">
    <property type="entry name" value="PRK09347.1-3"/>
    <property type="match status" value="1"/>
</dbReference>
<dbReference type="FunFam" id="3.30.1130.10:FF:000001">
    <property type="entry name" value="GTP cyclohydrolase 1"/>
    <property type="match status" value="1"/>
</dbReference>
<dbReference type="GO" id="GO:0046656">
    <property type="term" value="P:folic acid biosynthetic process"/>
    <property type="evidence" value="ECO:0007669"/>
    <property type="project" value="UniProtKB-KW"/>
</dbReference>
<dbReference type="GO" id="GO:0003934">
    <property type="term" value="F:GTP cyclohydrolase I activity"/>
    <property type="evidence" value="ECO:0007669"/>
    <property type="project" value="UniProtKB-EC"/>
</dbReference>
<evidence type="ECO:0000256" key="4">
    <source>
        <dbReference type="ARBA" id="ARBA00012715"/>
    </source>
</evidence>
<dbReference type="GO" id="GO:0046654">
    <property type="term" value="P:tetrahydrofolate biosynthetic process"/>
    <property type="evidence" value="ECO:0007669"/>
    <property type="project" value="InterPro"/>
</dbReference>
<evidence type="ECO:0000256" key="1">
    <source>
        <dbReference type="ARBA" id="ARBA00001052"/>
    </source>
</evidence>
<dbReference type="GO" id="GO:0005737">
    <property type="term" value="C:cytoplasm"/>
    <property type="evidence" value="ECO:0007669"/>
    <property type="project" value="TreeGrafter"/>
</dbReference>
<dbReference type="FunFam" id="1.10.286.10:FF:000003">
    <property type="entry name" value="GTP cyclohydrolase 1"/>
    <property type="match status" value="1"/>
</dbReference>
<dbReference type="PANTHER" id="PTHR11109">
    <property type="entry name" value="GTP CYCLOHYDROLASE I"/>
    <property type="match status" value="1"/>
</dbReference>
<dbReference type="EMBL" id="LT882683">
    <property type="protein sequence ID" value="SMY27145.1"/>
    <property type="molecule type" value="Genomic_DNA"/>
</dbReference>
<dbReference type="InterPro" id="IPR043133">
    <property type="entry name" value="GTP-CH-I_C/QueF"/>
</dbReference>
<protein>
    <recommendedName>
        <fullName evidence="5">GTP cyclohydrolase 1</fullName>
        <ecNumber evidence="4">3.5.4.16</ecNumber>
    </recommendedName>
    <alternativeName>
        <fullName evidence="10">GTP cyclohydrolase I</fullName>
    </alternativeName>
</protein>
<feature type="compositionally biased region" description="Basic residues" evidence="11">
    <location>
        <begin position="327"/>
        <end position="336"/>
    </location>
</feature>
<feature type="region of interest" description="Disordered" evidence="11">
    <location>
        <begin position="1"/>
        <end position="85"/>
    </location>
</feature>
<evidence type="ECO:0000256" key="9">
    <source>
        <dbReference type="ARBA" id="ARBA00023134"/>
    </source>
</evidence>
<dbReference type="AlphaFoldDB" id="A0A1Y6LS17"/>
<dbReference type="GO" id="GO:0006729">
    <property type="term" value="P:tetrahydrobiopterin biosynthetic process"/>
    <property type="evidence" value="ECO:0007669"/>
    <property type="project" value="TreeGrafter"/>
</dbReference>
<evidence type="ECO:0000256" key="2">
    <source>
        <dbReference type="ARBA" id="ARBA00005080"/>
    </source>
</evidence>